<comment type="caution">
    <text evidence="10">The sequence shown here is derived from an EMBL/GenBank/DDBJ whole genome shotgun (WGS) entry which is preliminary data.</text>
</comment>
<dbReference type="PANTHER" id="PTHR47969:SF15">
    <property type="entry name" value="CHROMOSOME-ASSOCIATED KINESIN KIF4A-RELATED"/>
    <property type="match status" value="1"/>
</dbReference>
<evidence type="ECO:0000256" key="4">
    <source>
        <dbReference type="ARBA" id="ARBA00022840"/>
    </source>
</evidence>
<feature type="region of interest" description="Disordered" evidence="8">
    <location>
        <begin position="728"/>
        <end position="782"/>
    </location>
</feature>
<feature type="compositionally biased region" description="Basic and acidic residues" evidence="8">
    <location>
        <begin position="635"/>
        <end position="651"/>
    </location>
</feature>
<gene>
    <name evidence="10" type="ORF">Pcinc_022763</name>
</gene>
<feature type="compositionally biased region" description="Polar residues" evidence="8">
    <location>
        <begin position="1"/>
        <end position="16"/>
    </location>
</feature>
<dbReference type="EMBL" id="JAWQEG010002412">
    <property type="protein sequence ID" value="KAK3872133.1"/>
    <property type="molecule type" value="Genomic_DNA"/>
</dbReference>
<dbReference type="Gene3D" id="3.40.850.10">
    <property type="entry name" value="Kinesin motor domain"/>
    <property type="match status" value="1"/>
</dbReference>
<evidence type="ECO:0000313" key="10">
    <source>
        <dbReference type="EMBL" id="KAK3872133.1"/>
    </source>
</evidence>
<dbReference type="SMART" id="SM00129">
    <property type="entry name" value="KISc"/>
    <property type="match status" value="1"/>
</dbReference>
<keyword evidence="4 7" id="KW-0067">ATP-binding</keyword>
<feature type="compositionally biased region" description="Basic residues" evidence="8">
    <location>
        <begin position="391"/>
        <end position="401"/>
    </location>
</feature>
<organism evidence="10 11">
    <name type="scientific">Petrolisthes cinctipes</name>
    <name type="common">Flat porcelain crab</name>
    <dbReference type="NCBI Taxonomy" id="88211"/>
    <lineage>
        <taxon>Eukaryota</taxon>
        <taxon>Metazoa</taxon>
        <taxon>Ecdysozoa</taxon>
        <taxon>Arthropoda</taxon>
        <taxon>Crustacea</taxon>
        <taxon>Multicrustacea</taxon>
        <taxon>Malacostraca</taxon>
        <taxon>Eumalacostraca</taxon>
        <taxon>Eucarida</taxon>
        <taxon>Decapoda</taxon>
        <taxon>Pleocyemata</taxon>
        <taxon>Anomura</taxon>
        <taxon>Galatheoidea</taxon>
        <taxon>Porcellanidae</taxon>
        <taxon>Petrolisthes</taxon>
    </lineage>
</organism>
<dbReference type="Proteomes" id="UP001286313">
    <property type="component" value="Unassembled WGS sequence"/>
</dbReference>
<feature type="region of interest" description="Disordered" evidence="8">
    <location>
        <begin position="1"/>
        <end position="20"/>
    </location>
</feature>
<feature type="region of interest" description="Disordered" evidence="8">
    <location>
        <begin position="610"/>
        <end position="680"/>
    </location>
</feature>
<dbReference type="InterPro" id="IPR036961">
    <property type="entry name" value="Kinesin_motor_dom_sf"/>
</dbReference>
<dbReference type="SUPFAM" id="SSF52540">
    <property type="entry name" value="P-loop containing nucleoside triphosphate hydrolases"/>
    <property type="match status" value="1"/>
</dbReference>
<dbReference type="InterPro" id="IPR027640">
    <property type="entry name" value="Kinesin-like_fam"/>
</dbReference>
<dbReference type="InterPro" id="IPR027417">
    <property type="entry name" value="P-loop_NTPase"/>
</dbReference>
<feature type="binding site" evidence="7">
    <location>
        <begin position="109"/>
        <end position="116"/>
    </location>
    <ligand>
        <name>ATP</name>
        <dbReference type="ChEBI" id="CHEBI:30616"/>
    </ligand>
</feature>
<keyword evidence="5" id="KW-0175">Coiled coil</keyword>
<protein>
    <recommendedName>
        <fullName evidence="9">Kinesin motor domain-containing protein</fullName>
    </recommendedName>
</protein>
<dbReference type="GO" id="GO:0051231">
    <property type="term" value="P:spindle elongation"/>
    <property type="evidence" value="ECO:0007669"/>
    <property type="project" value="TreeGrafter"/>
</dbReference>
<dbReference type="GO" id="GO:0003777">
    <property type="term" value="F:microtubule motor activity"/>
    <property type="evidence" value="ECO:0007669"/>
    <property type="project" value="InterPro"/>
</dbReference>
<dbReference type="Pfam" id="PF12836">
    <property type="entry name" value="HHH_3"/>
    <property type="match status" value="1"/>
</dbReference>
<feature type="compositionally biased region" description="Polar residues" evidence="8">
    <location>
        <begin position="728"/>
        <end position="749"/>
    </location>
</feature>
<comment type="similarity">
    <text evidence="7">Belongs to the TRAFAC class myosin-kinesin ATPase superfamily. Kinesin family.</text>
</comment>
<dbReference type="PROSITE" id="PS50067">
    <property type="entry name" value="KINESIN_MOTOR_2"/>
    <property type="match status" value="1"/>
</dbReference>
<evidence type="ECO:0000256" key="5">
    <source>
        <dbReference type="ARBA" id="ARBA00023054"/>
    </source>
</evidence>
<dbReference type="InterPro" id="IPR010994">
    <property type="entry name" value="RuvA_2-like"/>
</dbReference>
<dbReference type="GO" id="GO:0008017">
    <property type="term" value="F:microtubule binding"/>
    <property type="evidence" value="ECO:0007669"/>
    <property type="project" value="InterPro"/>
</dbReference>
<evidence type="ECO:0000256" key="7">
    <source>
        <dbReference type="PROSITE-ProRule" id="PRU00283"/>
    </source>
</evidence>
<name>A0AAE1FH41_PETCI</name>
<keyword evidence="11" id="KW-1185">Reference proteome</keyword>
<keyword evidence="3 7" id="KW-0547">Nucleotide-binding</keyword>
<evidence type="ECO:0000259" key="9">
    <source>
        <dbReference type="PROSITE" id="PS50067"/>
    </source>
</evidence>
<dbReference type="InterPro" id="IPR001752">
    <property type="entry name" value="Kinesin_motor_dom"/>
</dbReference>
<dbReference type="PRINTS" id="PR00380">
    <property type="entry name" value="KINESINHEAVY"/>
</dbReference>
<evidence type="ECO:0000256" key="6">
    <source>
        <dbReference type="ARBA" id="ARBA00023212"/>
    </source>
</evidence>
<proteinExistence type="inferred from homology"/>
<feature type="region of interest" description="Disordered" evidence="8">
    <location>
        <begin position="360"/>
        <end position="422"/>
    </location>
</feature>
<dbReference type="Pfam" id="PF00225">
    <property type="entry name" value="Kinesin"/>
    <property type="match status" value="1"/>
</dbReference>
<dbReference type="GO" id="GO:0005875">
    <property type="term" value="C:microtubule associated complex"/>
    <property type="evidence" value="ECO:0007669"/>
    <property type="project" value="TreeGrafter"/>
</dbReference>
<keyword evidence="2" id="KW-0963">Cytoplasm</keyword>
<dbReference type="AlphaFoldDB" id="A0AAE1FH41"/>
<feature type="domain" description="Kinesin motor" evidence="9">
    <location>
        <begin position="28"/>
        <end position="359"/>
    </location>
</feature>
<sequence>MVLSTPAQRQRATLRTTPGPGGCIGGGNVQVYVRCRPVLQEEKEEDQVSVLSFTQDTNQVRVNHGSGQVFQYTGVFEPASKQEEVFSHAVAPLLKKVQEGGHCTVLACGHTGSGKSHTIGTHPGGVREEEGILQRAIRTLLRLNEPGISLDGSLDDGQTQQRRSHDHLTISMLEVYNETVYDLLTPTRKTVSSKNAFGGGLEVMGAVKKEVQCVEEGMAVLEKGTLSRSTTSTSENQHSSRSHAVISLTLPSIRGGGLLKLVDLAGSECAGRVGSSSTTTFNEGISINKSLLTLGKVLNALTAPTPIYVPYRECVLTRLLKDSLCGSGQTVMVACVTPASASLGQTLTTLRYAQQATHIKLRPLPPPPSTIKKPVFKRGREDDVTATPGAWKKRRRHRGVAKHNTTISTPGHRPPPPGSRLLTPLNTTLASATPSTSDVTRKSPHNNKMEDQLLMPPPPVFEDDSPSTHSCVFPINNSQAHVSSFSPLIKRVTNQLEQTVLSQLEGIEERITESFLTKFTKKGSDVTRKSPHNNKMEDQLLMPPPPPPPVFEDNSPSTHSCVFPINNTQADVSSFSPLMKQVTNQLEQTVLSQLEGIEERITESFLTKFTKKGRPKEKATAAASWRYPTRSSTPTDKELSEHSAEHTDNKNARRRSVRIQARKENESQGSIPGNASSEEDDLLGNSLVTALFSQRKMRHKLKEIMTEVLKSDSPLLHSKVIKAVDNKTSSRSMADISNNQVDKASYTQTMKKRPETHTHTSPSRPRSEAPEDSTWANVGGHNFPHTSTAILEDRIVRKSAAGVNTYDLPLTSTAICQGRAVRRSTRLSTKLSFHTALANNLSPCESMTSFMSHESGNVTVLNNNKSPSSALTSTFLENTTIYSVTCDGSPPLRPFMEKKPSAKLDMTKMETRGYINALEAVGGGVKEELNTDDAELMMVACALPTSKKINSTAVLNATTLSASQLDSNTTHSLLEETLQTTEKHDINKRQRSRRVSALNATLLNHQILHNESPVLRPRKRTIANRNQTTGRQAMKNKTQIEEGWVEKPQQEMMMIKSPTAREQHNQKILDILNTGDLRTLQKLVTVGPKTAILIHQYREFNGRFERVKELEKVHGLYKSSYIRFMKANMLDM</sequence>
<dbReference type="GO" id="GO:0005524">
    <property type="term" value="F:ATP binding"/>
    <property type="evidence" value="ECO:0007669"/>
    <property type="project" value="UniProtKB-UniRule"/>
</dbReference>
<evidence type="ECO:0000256" key="3">
    <source>
        <dbReference type="ARBA" id="ARBA00022741"/>
    </source>
</evidence>
<evidence type="ECO:0000256" key="1">
    <source>
        <dbReference type="ARBA" id="ARBA00004245"/>
    </source>
</evidence>
<dbReference type="SUPFAM" id="SSF47781">
    <property type="entry name" value="RuvA domain 2-like"/>
    <property type="match status" value="1"/>
</dbReference>
<reference evidence="10" key="1">
    <citation type="submission" date="2023-10" db="EMBL/GenBank/DDBJ databases">
        <title>Genome assemblies of two species of porcelain crab, Petrolisthes cinctipes and Petrolisthes manimaculis (Anomura: Porcellanidae).</title>
        <authorList>
            <person name="Angst P."/>
        </authorList>
    </citation>
    <scope>NUCLEOTIDE SEQUENCE</scope>
    <source>
        <strain evidence="10">PB745_01</strain>
        <tissue evidence="10">Gill</tissue>
    </source>
</reference>
<comment type="subcellular location">
    <subcellularLocation>
        <location evidence="1">Cytoplasm</location>
        <location evidence="1">Cytoskeleton</location>
    </subcellularLocation>
</comment>
<keyword evidence="6" id="KW-0206">Cytoskeleton</keyword>
<keyword evidence="7" id="KW-0505">Motor protein</keyword>
<dbReference type="Gene3D" id="1.10.150.280">
    <property type="entry name" value="AF1531-like domain"/>
    <property type="match status" value="1"/>
</dbReference>
<evidence type="ECO:0000256" key="8">
    <source>
        <dbReference type="SAM" id="MobiDB-lite"/>
    </source>
</evidence>
<feature type="compositionally biased region" description="Polar residues" evidence="8">
    <location>
        <begin position="667"/>
        <end position="676"/>
    </location>
</feature>
<accession>A0AAE1FH41</accession>
<evidence type="ECO:0000256" key="2">
    <source>
        <dbReference type="ARBA" id="ARBA00022490"/>
    </source>
</evidence>
<dbReference type="GO" id="GO:0007018">
    <property type="term" value="P:microtubule-based movement"/>
    <property type="evidence" value="ECO:0007669"/>
    <property type="project" value="InterPro"/>
</dbReference>
<dbReference type="GO" id="GO:0007052">
    <property type="term" value="P:mitotic spindle organization"/>
    <property type="evidence" value="ECO:0007669"/>
    <property type="project" value="TreeGrafter"/>
</dbReference>
<evidence type="ECO:0000313" key="11">
    <source>
        <dbReference type="Proteomes" id="UP001286313"/>
    </source>
</evidence>
<dbReference type="PANTHER" id="PTHR47969">
    <property type="entry name" value="CHROMOSOME-ASSOCIATED KINESIN KIF4A-RELATED"/>
    <property type="match status" value="1"/>
</dbReference>